<reference evidence="1" key="1">
    <citation type="journal article" date="2020" name="Stud. Mycol.">
        <title>101 Dothideomycetes genomes: a test case for predicting lifestyles and emergence of pathogens.</title>
        <authorList>
            <person name="Haridas S."/>
            <person name="Albert R."/>
            <person name="Binder M."/>
            <person name="Bloem J."/>
            <person name="Labutti K."/>
            <person name="Salamov A."/>
            <person name="Andreopoulos B."/>
            <person name="Baker S."/>
            <person name="Barry K."/>
            <person name="Bills G."/>
            <person name="Bluhm B."/>
            <person name="Cannon C."/>
            <person name="Castanera R."/>
            <person name="Culley D."/>
            <person name="Daum C."/>
            <person name="Ezra D."/>
            <person name="Gonzalez J."/>
            <person name="Henrissat B."/>
            <person name="Kuo A."/>
            <person name="Liang C."/>
            <person name="Lipzen A."/>
            <person name="Lutzoni F."/>
            <person name="Magnuson J."/>
            <person name="Mondo S."/>
            <person name="Nolan M."/>
            <person name="Ohm R."/>
            <person name="Pangilinan J."/>
            <person name="Park H.-J."/>
            <person name="Ramirez L."/>
            <person name="Alfaro M."/>
            <person name="Sun H."/>
            <person name="Tritt A."/>
            <person name="Yoshinaga Y."/>
            <person name="Zwiers L.-H."/>
            <person name="Turgeon B."/>
            <person name="Goodwin S."/>
            <person name="Spatafora J."/>
            <person name="Crous P."/>
            <person name="Grigoriev I."/>
        </authorList>
    </citation>
    <scope>NUCLEOTIDE SEQUENCE</scope>
    <source>
        <strain evidence="1">CBS 121739</strain>
    </source>
</reference>
<evidence type="ECO:0000313" key="2">
    <source>
        <dbReference type="Proteomes" id="UP000799437"/>
    </source>
</evidence>
<evidence type="ECO:0000313" key="1">
    <source>
        <dbReference type="EMBL" id="KAF2752934.1"/>
    </source>
</evidence>
<organism evidence="1 2">
    <name type="scientific">Pseudovirgaria hyperparasitica</name>
    <dbReference type="NCBI Taxonomy" id="470096"/>
    <lineage>
        <taxon>Eukaryota</taxon>
        <taxon>Fungi</taxon>
        <taxon>Dikarya</taxon>
        <taxon>Ascomycota</taxon>
        <taxon>Pezizomycotina</taxon>
        <taxon>Dothideomycetes</taxon>
        <taxon>Dothideomycetes incertae sedis</taxon>
        <taxon>Acrospermales</taxon>
        <taxon>Acrospermaceae</taxon>
        <taxon>Pseudovirgaria</taxon>
    </lineage>
</organism>
<keyword evidence="2" id="KW-1185">Reference proteome</keyword>
<protein>
    <submittedName>
        <fullName evidence="1">Uncharacterized protein</fullName>
    </submittedName>
</protein>
<gene>
    <name evidence="1" type="ORF">EJ05DRAFT_505571</name>
</gene>
<dbReference type="Proteomes" id="UP000799437">
    <property type="component" value="Unassembled WGS sequence"/>
</dbReference>
<sequence>MGLIRSEKGVDFPPISHPQPVKSGCLRVSSSEKSCNGSESASGILADFDILVAPEDILSQSKDLGQIDHMPARYSEKDEWGLGFAAGDSSSCEKIVAHIELNPLYHHRPKKRQRTNVDEGKPTAVLIYARPAQSHVRPPKAAGTITDAIIALSAVLHEDKPIRGVINPRKEAAYAYAYDVLGLG</sequence>
<accession>A0A6A6VT51</accession>
<dbReference type="AlphaFoldDB" id="A0A6A6VT51"/>
<proteinExistence type="predicted"/>
<dbReference type="EMBL" id="ML996590">
    <property type="protein sequence ID" value="KAF2752934.1"/>
    <property type="molecule type" value="Genomic_DNA"/>
</dbReference>
<dbReference type="RefSeq" id="XP_033595385.1">
    <property type="nucleotide sequence ID" value="XM_033747715.1"/>
</dbReference>
<dbReference type="GeneID" id="54488769"/>
<name>A0A6A6VT51_9PEZI</name>
<dbReference type="OrthoDB" id="5244761at2759"/>